<dbReference type="EMBL" id="BOMI01000002">
    <property type="protein sequence ID" value="GID71428.1"/>
    <property type="molecule type" value="Genomic_DNA"/>
</dbReference>
<proteinExistence type="predicted"/>
<protein>
    <submittedName>
        <fullName evidence="1">Uncharacterized protein</fullName>
    </submittedName>
</protein>
<evidence type="ECO:0000313" key="2">
    <source>
        <dbReference type="Proteomes" id="UP000609879"/>
    </source>
</evidence>
<name>A0ABQ3XUK8_9ACTN</name>
<gene>
    <name evidence="1" type="ORF">Ade02nite_00690</name>
</gene>
<dbReference type="Proteomes" id="UP000609879">
    <property type="component" value="Unassembled WGS sequence"/>
</dbReference>
<organism evidence="1 2">
    <name type="scientific">Paractinoplanes deccanensis</name>
    <dbReference type="NCBI Taxonomy" id="113561"/>
    <lineage>
        <taxon>Bacteria</taxon>
        <taxon>Bacillati</taxon>
        <taxon>Actinomycetota</taxon>
        <taxon>Actinomycetes</taxon>
        <taxon>Micromonosporales</taxon>
        <taxon>Micromonosporaceae</taxon>
        <taxon>Paractinoplanes</taxon>
    </lineage>
</organism>
<keyword evidence="2" id="KW-1185">Reference proteome</keyword>
<comment type="caution">
    <text evidence="1">The sequence shown here is derived from an EMBL/GenBank/DDBJ whole genome shotgun (WGS) entry which is preliminary data.</text>
</comment>
<accession>A0ABQ3XUK8</accession>
<evidence type="ECO:0000313" key="1">
    <source>
        <dbReference type="EMBL" id="GID71428.1"/>
    </source>
</evidence>
<sequence>MRTFSGIVTRVRGVRERFLRFKGAGPYRSTWASHDDYLNDLLAFQLHAMNFDAQYGAEVEARESWLATGEDVVEAVNRQRLCGAGEGAR</sequence>
<reference evidence="1 2" key="1">
    <citation type="submission" date="2021-01" db="EMBL/GenBank/DDBJ databases">
        <title>Whole genome shotgun sequence of Actinoplanes deccanensis NBRC 13994.</title>
        <authorList>
            <person name="Komaki H."/>
            <person name="Tamura T."/>
        </authorList>
    </citation>
    <scope>NUCLEOTIDE SEQUENCE [LARGE SCALE GENOMIC DNA]</scope>
    <source>
        <strain evidence="1 2">NBRC 13994</strain>
    </source>
</reference>